<dbReference type="AlphaFoldDB" id="A0A943TDX0"/>
<feature type="compositionally biased region" description="Low complexity" evidence="1">
    <location>
        <begin position="188"/>
        <end position="199"/>
    </location>
</feature>
<dbReference type="Pfam" id="PF04069">
    <property type="entry name" value="OpuAC"/>
    <property type="match status" value="1"/>
</dbReference>
<proteinExistence type="predicted"/>
<dbReference type="PROSITE" id="PS51318">
    <property type="entry name" value="TAT"/>
    <property type="match status" value="1"/>
</dbReference>
<comment type="caution">
    <text evidence="4">The sequence shown here is derived from an EMBL/GenBank/DDBJ whole genome shotgun (WGS) entry which is preliminary data.</text>
</comment>
<dbReference type="EMBL" id="JAGZXI010000007">
    <property type="protein sequence ID" value="MBS6635075.1"/>
    <property type="molecule type" value="Genomic_DNA"/>
</dbReference>
<evidence type="ECO:0000256" key="2">
    <source>
        <dbReference type="SAM" id="SignalP"/>
    </source>
</evidence>
<reference evidence="4" key="1">
    <citation type="submission" date="2021-02" db="EMBL/GenBank/DDBJ databases">
        <title>Infant gut strain persistence is associated with maternal origin, phylogeny, and functional potential including surface adhesion and iron acquisition.</title>
        <authorList>
            <person name="Lou Y.C."/>
        </authorList>
    </citation>
    <scope>NUCLEOTIDE SEQUENCE</scope>
    <source>
        <strain evidence="4">L1_008_092G1_dasL1_008_092G1_concoct_16</strain>
    </source>
</reference>
<keyword evidence="2" id="KW-0732">Signal</keyword>
<dbReference type="PROSITE" id="PS51257">
    <property type="entry name" value="PROKAR_LIPOPROTEIN"/>
    <property type="match status" value="1"/>
</dbReference>
<feature type="domain" description="ABC-type glycine betaine transport system substrate-binding" evidence="3">
    <location>
        <begin position="250"/>
        <end position="419"/>
    </location>
</feature>
<dbReference type="Gene3D" id="3.40.190.120">
    <property type="entry name" value="Osmoprotection protein (prox), domain 2"/>
    <property type="match status" value="1"/>
</dbReference>
<dbReference type="InterPro" id="IPR006311">
    <property type="entry name" value="TAT_signal"/>
</dbReference>
<feature type="region of interest" description="Disordered" evidence="1">
    <location>
        <begin position="178"/>
        <end position="234"/>
    </location>
</feature>
<feature type="chain" id="PRO_5039139900" evidence="2">
    <location>
        <begin position="29"/>
        <end position="428"/>
    </location>
</feature>
<feature type="signal peptide" evidence="2">
    <location>
        <begin position="1"/>
        <end position="28"/>
    </location>
</feature>
<dbReference type="InterPro" id="IPR007210">
    <property type="entry name" value="ABC_Gly_betaine_transp_sub-bd"/>
</dbReference>
<accession>A0A943TDX0</accession>
<evidence type="ECO:0000313" key="5">
    <source>
        <dbReference type="Proteomes" id="UP000739069"/>
    </source>
</evidence>
<dbReference type="GO" id="GO:0022857">
    <property type="term" value="F:transmembrane transporter activity"/>
    <property type="evidence" value="ECO:0007669"/>
    <property type="project" value="InterPro"/>
</dbReference>
<dbReference type="Proteomes" id="UP000739069">
    <property type="component" value="Unassembled WGS sequence"/>
</dbReference>
<dbReference type="GO" id="GO:0043190">
    <property type="term" value="C:ATP-binding cassette (ABC) transporter complex"/>
    <property type="evidence" value="ECO:0007669"/>
    <property type="project" value="InterPro"/>
</dbReference>
<evidence type="ECO:0000256" key="1">
    <source>
        <dbReference type="SAM" id="MobiDB-lite"/>
    </source>
</evidence>
<protein>
    <submittedName>
        <fullName evidence="4">ABC transporter substrate-binding protein</fullName>
    </submittedName>
</protein>
<sequence>MTRPALTRRALLGSVALAPLLAACSTHDATPQVDPSAPAYGTLRIGYGVLREMHAVAHVYAQALRRVGYTVELVETDHSRRQALRALLAPSGRPENTGTESTAPEVNKVEATAAYEALPADRGTASDQAQNIKPLDIVIDYSGDLLLYLTDDGKLSPAAVQNERVAASVTASAAAAGVTLPPAPTQNPSVTPSDTDSGSGTNGGASGTASPSAGSSTDSTATASATRSTDPINLRAMTTTDMTNAISRILPEGLNLLNGAGATNRDVLVTTRAVSARHKLTSLAGLRDVHAALGFSIPDSYSTGTYGIESLRSLYRYTARTVKQQNDPAERIRSLTDDSVQVSLLHSVNPAIDDNRLVVLEDPSSAMLQQQLVPIIRRTLPDSARNAINRVSSTLDTGNLSFLLQLTSGSNPIADDDAAQFILDHPRK</sequence>
<dbReference type="SUPFAM" id="SSF53850">
    <property type="entry name" value="Periplasmic binding protein-like II"/>
    <property type="match status" value="1"/>
</dbReference>
<gene>
    <name evidence="4" type="ORF">KH265_05390</name>
</gene>
<dbReference type="RefSeq" id="WP_303952794.1">
    <property type="nucleotide sequence ID" value="NZ_JAGZXI010000007.1"/>
</dbReference>
<organism evidence="4 5">
    <name type="scientific">Rothia mucilaginosa</name>
    <dbReference type="NCBI Taxonomy" id="43675"/>
    <lineage>
        <taxon>Bacteria</taxon>
        <taxon>Bacillati</taxon>
        <taxon>Actinomycetota</taxon>
        <taxon>Actinomycetes</taxon>
        <taxon>Micrococcales</taxon>
        <taxon>Micrococcaceae</taxon>
        <taxon>Rothia</taxon>
    </lineage>
</organism>
<name>A0A943TDX0_9MICC</name>
<evidence type="ECO:0000313" key="4">
    <source>
        <dbReference type="EMBL" id="MBS6635075.1"/>
    </source>
</evidence>
<evidence type="ECO:0000259" key="3">
    <source>
        <dbReference type="Pfam" id="PF04069"/>
    </source>
</evidence>
<feature type="compositionally biased region" description="Low complexity" evidence="1">
    <location>
        <begin position="207"/>
        <end position="231"/>
    </location>
</feature>